<dbReference type="OrthoDB" id="411372at2759"/>
<proteinExistence type="predicted"/>
<dbReference type="SUPFAM" id="SSF90229">
    <property type="entry name" value="CCCH zinc finger"/>
    <property type="match status" value="1"/>
</dbReference>
<reference evidence="6 7" key="1">
    <citation type="submission" date="2016-07" db="EMBL/GenBank/DDBJ databases">
        <title>Pervasive Adenine N6-methylation of Active Genes in Fungi.</title>
        <authorList>
            <consortium name="DOE Joint Genome Institute"/>
            <person name="Mondo S.J."/>
            <person name="Dannebaum R.O."/>
            <person name="Kuo R.C."/>
            <person name="Labutti K."/>
            <person name="Haridas S."/>
            <person name="Kuo A."/>
            <person name="Salamov A."/>
            <person name="Ahrendt S.R."/>
            <person name="Lipzen A."/>
            <person name="Sullivan W."/>
            <person name="Andreopoulos W.B."/>
            <person name="Clum A."/>
            <person name="Lindquist E."/>
            <person name="Daum C."/>
            <person name="Ramamoorthy G.K."/>
            <person name="Gryganskyi A."/>
            <person name="Culley D."/>
            <person name="Magnuson J.K."/>
            <person name="James T.Y."/>
            <person name="O'Malley M.A."/>
            <person name="Stajich J.E."/>
            <person name="Spatafora J.W."/>
            <person name="Visel A."/>
            <person name="Grigoriev I.V."/>
        </authorList>
    </citation>
    <scope>NUCLEOTIDE SEQUENCE [LARGE SCALE GENOMIC DNA]</scope>
    <source>
        <strain evidence="6 7">NRRL 2496</strain>
    </source>
</reference>
<dbReference type="EMBL" id="MCGN01000008">
    <property type="protein sequence ID" value="ORY94030.1"/>
    <property type="molecule type" value="Genomic_DNA"/>
</dbReference>
<keyword evidence="2 4" id="KW-0863">Zinc-finger</keyword>
<dbReference type="OMA" id="RAGQDCH"/>
<evidence type="ECO:0000259" key="5">
    <source>
        <dbReference type="PROSITE" id="PS50103"/>
    </source>
</evidence>
<feature type="zinc finger region" description="C3H1-type" evidence="4">
    <location>
        <begin position="9"/>
        <end position="36"/>
    </location>
</feature>
<evidence type="ECO:0000313" key="6">
    <source>
        <dbReference type="EMBL" id="ORY94030.1"/>
    </source>
</evidence>
<dbReference type="Pfam" id="PF18345">
    <property type="entry name" value="zf_CCCH_4"/>
    <property type="match status" value="1"/>
</dbReference>
<keyword evidence="7" id="KW-1185">Reference proteome</keyword>
<dbReference type="InParanoid" id="A0A1X2H6G1"/>
<keyword evidence="1 4" id="KW-0479">Metal-binding</keyword>
<dbReference type="Gene3D" id="4.10.1000.10">
    <property type="entry name" value="Zinc finger, CCCH-type"/>
    <property type="match status" value="1"/>
</dbReference>
<sequence>MFASPQSTKRFPPACRFFAQGQCRAGDECLFAHILPIKGPPTNASHAVLFGDALHELDEPPPQEPIASDSHSIQSAIRDLEMDQLIKKFRPRFLRTSLGNEHAPTRGEVSLTLPQPVDGIYSLQLLLIIPSEYPDVQCSLRIQNATIHPDTRRRIEEAFEVHEWHEVRHTTLVQQLDWLSTQFGHLYSQQTS</sequence>
<dbReference type="GO" id="GO:0008270">
    <property type="term" value="F:zinc ion binding"/>
    <property type="evidence" value="ECO:0007669"/>
    <property type="project" value="UniProtKB-KW"/>
</dbReference>
<dbReference type="PROSITE" id="PS50103">
    <property type="entry name" value="ZF_C3H1"/>
    <property type="match status" value="1"/>
</dbReference>
<gene>
    <name evidence="6" type="ORF">BCR43DRAFT_495748</name>
</gene>
<dbReference type="Proteomes" id="UP000242180">
    <property type="component" value="Unassembled WGS sequence"/>
</dbReference>
<evidence type="ECO:0000256" key="3">
    <source>
        <dbReference type="ARBA" id="ARBA00022833"/>
    </source>
</evidence>
<dbReference type="AlphaFoldDB" id="A0A1X2H6G1"/>
<dbReference type="InterPro" id="IPR000571">
    <property type="entry name" value="Znf_CCCH"/>
</dbReference>
<name>A0A1X2H6G1_SYNRA</name>
<evidence type="ECO:0000256" key="2">
    <source>
        <dbReference type="ARBA" id="ARBA00022771"/>
    </source>
</evidence>
<evidence type="ECO:0000256" key="1">
    <source>
        <dbReference type="ARBA" id="ARBA00022723"/>
    </source>
</evidence>
<protein>
    <recommendedName>
        <fullName evidence="5">C3H1-type domain-containing protein</fullName>
    </recommendedName>
</protein>
<dbReference type="SMART" id="SM00356">
    <property type="entry name" value="ZnF_C3H1"/>
    <property type="match status" value="1"/>
</dbReference>
<keyword evidence="3 4" id="KW-0862">Zinc</keyword>
<comment type="caution">
    <text evidence="6">The sequence shown here is derived from an EMBL/GenBank/DDBJ whole genome shotgun (WGS) entry which is preliminary data.</text>
</comment>
<dbReference type="InterPro" id="IPR036855">
    <property type="entry name" value="Znf_CCCH_sf"/>
</dbReference>
<accession>A0A1X2H6G1</accession>
<feature type="domain" description="C3H1-type" evidence="5">
    <location>
        <begin position="9"/>
        <end position="36"/>
    </location>
</feature>
<evidence type="ECO:0000313" key="7">
    <source>
        <dbReference type="Proteomes" id="UP000242180"/>
    </source>
</evidence>
<organism evidence="6 7">
    <name type="scientific">Syncephalastrum racemosum</name>
    <name type="common">Filamentous fungus</name>
    <dbReference type="NCBI Taxonomy" id="13706"/>
    <lineage>
        <taxon>Eukaryota</taxon>
        <taxon>Fungi</taxon>
        <taxon>Fungi incertae sedis</taxon>
        <taxon>Mucoromycota</taxon>
        <taxon>Mucoromycotina</taxon>
        <taxon>Mucoromycetes</taxon>
        <taxon>Mucorales</taxon>
        <taxon>Syncephalastraceae</taxon>
        <taxon>Syncephalastrum</taxon>
    </lineage>
</organism>
<evidence type="ECO:0000256" key="4">
    <source>
        <dbReference type="PROSITE-ProRule" id="PRU00723"/>
    </source>
</evidence>